<evidence type="ECO:0000313" key="2">
    <source>
        <dbReference type="EMBL" id="MEQ2219489.1"/>
    </source>
</evidence>
<feature type="non-terminal residue" evidence="2">
    <location>
        <position position="1"/>
    </location>
</feature>
<feature type="region of interest" description="Disordered" evidence="1">
    <location>
        <begin position="1"/>
        <end position="53"/>
    </location>
</feature>
<keyword evidence="3" id="KW-1185">Reference proteome</keyword>
<accession>A0ABV0SG13</accession>
<sequence length="53" mass="6014">VFNGSHGSRKDEIHPQTSILDSRAGQQREVSRCHVGRRGQNHVPHSLEARRKT</sequence>
<name>A0ABV0SG13_9TELE</name>
<proteinExistence type="predicted"/>
<dbReference type="EMBL" id="JAHRIN010079542">
    <property type="protein sequence ID" value="MEQ2219489.1"/>
    <property type="molecule type" value="Genomic_DNA"/>
</dbReference>
<protein>
    <submittedName>
        <fullName evidence="2">Uncharacterized protein</fullName>
    </submittedName>
</protein>
<dbReference type="Proteomes" id="UP001434883">
    <property type="component" value="Unassembled WGS sequence"/>
</dbReference>
<gene>
    <name evidence="2" type="ORF">XENOCAPTIV_018652</name>
</gene>
<organism evidence="2 3">
    <name type="scientific">Xenoophorus captivus</name>
    <dbReference type="NCBI Taxonomy" id="1517983"/>
    <lineage>
        <taxon>Eukaryota</taxon>
        <taxon>Metazoa</taxon>
        <taxon>Chordata</taxon>
        <taxon>Craniata</taxon>
        <taxon>Vertebrata</taxon>
        <taxon>Euteleostomi</taxon>
        <taxon>Actinopterygii</taxon>
        <taxon>Neopterygii</taxon>
        <taxon>Teleostei</taxon>
        <taxon>Neoteleostei</taxon>
        <taxon>Acanthomorphata</taxon>
        <taxon>Ovalentaria</taxon>
        <taxon>Atherinomorphae</taxon>
        <taxon>Cyprinodontiformes</taxon>
        <taxon>Goodeidae</taxon>
        <taxon>Xenoophorus</taxon>
    </lineage>
</organism>
<comment type="caution">
    <text evidence="2">The sequence shown here is derived from an EMBL/GenBank/DDBJ whole genome shotgun (WGS) entry which is preliminary data.</text>
</comment>
<evidence type="ECO:0000256" key="1">
    <source>
        <dbReference type="SAM" id="MobiDB-lite"/>
    </source>
</evidence>
<evidence type="ECO:0000313" key="3">
    <source>
        <dbReference type="Proteomes" id="UP001434883"/>
    </source>
</evidence>
<reference evidence="2 3" key="1">
    <citation type="submission" date="2021-06" db="EMBL/GenBank/DDBJ databases">
        <authorList>
            <person name="Palmer J.M."/>
        </authorList>
    </citation>
    <scope>NUCLEOTIDE SEQUENCE [LARGE SCALE GENOMIC DNA]</scope>
    <source>
        <strain evidence="2 3">XC_2019</strain>
        <tissue evidence="2">Muscle</tissue>
    </source>
</reference>